<dbReference type="EMBL" id="JAATJH010000003">
    <property type="protein sequence ID" value="NJC26681.1"/>
    <property type="molecule type" value="Genomic_DNA"/>
</dbReference>
<dbReference type="Proteomes" id="UP000770785">
    <property type="component" value="Unassembled WGS sequence"/>
</dbReference>
<organism evidence="2 3">
    <name type="scientific">Neolewinella antarctica</name>
    <dbReference type="NCBI Taxonomy" id="442734"/>
    <lineage>
        <taxon>Bacteria</taxon>
        <taxon>Pseudomonadati</taxon>
        <taxon>Bacteroidota</taxon>
        <taxon>Saprospiria</taxon>
        <taxon>Saprospirales</taxon>
        <taxon>Lewinellaceae</taxon>
        <taxon>Neolewinella</taxon>
    </lineage>
</organism>
<dbReference type="SMART" id="SM00347">
    <property type="entry name" value="HTH_MARR"/>
    <property type="match status" value="1"/>
</dbReference>
<name>A0ABX0XBN0_9BACT</name>
<keyword evidence="2" id="KW-0238">DNA-binding</keyword>
<proteinExistence type="predicted"/>
<dbReference type="PRINTS" id="PR00598">
    <property type="entry name" value="HTHMARR"/>
</dbReference>
<dbReference type="RefSeq" id="WP_168037447.1">
    <property type="nucleotide sequence ID" value="NZ_JAATJH010000003.1"/>
</dbReference>
<dbReference type="GO" id="GO:0003677">
    <property type="term" value="F:DNA binding"/>
    <property type="evidence" value="ECO:0007669"/>
    <property type="project" value="UniProtKB-KW"/>
</dbReference>
<dbReference type="SUPFAM" id="SSF46785">
    <property type="entry name" value="Winged helix' DNA-binding domain"/>
    <property type="match status" value="1"/>
</dbReference>
<dbReference type="InterPro" id="IPR036390">
    <property type="entry name" value="WH_DNA-bd_sf"/>
</dbReference>
<accession>A0ABX0XBN0</accession>
<feature type="domain" description="HTH marR-type" evidence="1">
    <location>
        <begin position="18"/>
        <end position="151"/>
    </location>
</feature>
<gene>
    <name evidence="2" type="ORF">GGR27_002191</name>
</gene>
<sequence length="151" mass="16972">MTNQPGQSGLVASGGNDIKKLRYHLLQSCSWLNNLSRNFLSPFGITPKQYNILSTLAARNPESMSIQDVRNSLADKMSDASRLIDRLDKKGLLEKFPSDFDRRSNRTRITDKGLKLLTTIAKSRLEVEAVISERLNSDEIIQLNGLLARLK</sequence>
<evidence type="ECO:0000313" key="3">
    <source>
        <dbReference type="Proteomes" id="UP000770785"/>
    </source>
</evidence>
<reference evidence="2 3" key="1">
    <citation type="submission" date="2020-03" db="EMBL/GenBank/DDBJ databases">
        <title>Genomic Encyclopedia of Type Strains, Phase IV (KMG-IV): sequencing the most valuable type-strain genomes for metagenomic binning, comparative biology and taxonomic classification.</title>
        <authorList>
            <person name="Goeker M."/>
        </authorList>
    </citation>
    <scope>NUCLEOTIDE SEQUENCE [LARGE SCALE GENOMIC DNA]</scope>
    <source>
        <strain evidence="2 3">DSM 105096</strain>
    </source>
</reference>
<dbReference type="PANTHER" id="PTHR33164:SF43">
    <property type="entry name" value="HTH-TYPE TRANSCRIPTIONAL REPRESSOR YETL"/>
    <property type="match status" value="1"/>
</dbReference>
<evidence type="ECO:0000259" key="1">
    <source>
        <dbReference type="PROSITE" id="PS50995"/>
    </source>
</evidence>
<evidence type="ECO:0000313" key="2">
    <source>
        <dbReference type="EMBL" id="NJC26681.1"/>
    </source>
</evidence>
<dbReference type="InterPro" id="IPR000835">
    <property type="entry name" value="HTH_MarR-typ"/>
</dbReference>
<dbReference type="PANTHER" id="PTHR33164">
    <property type="entry name" value="TRANSCRIPTIONAL REGULATOR, MARR FAMILY"/>
    <property type="match status" value="1"/>
</dbReference>
<dbReference type="PROSITE" id="PS50995">
    <property type="entry name" value="HTH_MARR_2"/>
    <property type="match status" value="1"/>
</dbReference>
<dbReference type="Gene3D" id="1.10.10.10">
    <property type="entry name" value="Winged helix-like DNA-binding domain superfamily/Winged helix DNA-binding domain"/>
    <property type="match status" value="1"/>
</dbReference>
<comment type="caution">
    <text evidence="2">The sequence shown here is derived from an EMBL/GenBank/DDBJ whole genome shotgun (WGS) entry which is preliminary data.</text>
</comment>
<dbReference type="InterPro" id="IPR039422">
    <property type="entry name" value="MarR/SlyA-like"/>
</dbReference>
<dbReference type="InterPro" id="IPR036388">
    <property type="entry name" value="WH-like_DNA-bd_sf"/>
</dbReference>
<keyword evidence="3" id="KW-1185">Reference proteome</keyword>
<dbReference type="Pfam" id="PF12802">
    <property type="entry name" value="MarR_2"/>
    <property type="match status" value="1"/>
</dbReference>
<protein>
    <submittedName>
        <fullName evidence="2">DNA-binding MarR family transcriptional regulator</fullName>
    </submittedName>
</protein>